<dbReference type="EMBL" id="CAMXCT020001906">
    <property type="protein sequence ID" value="CAL1147454.1"/>
    <property type="molecule type" value="Genomic_DNA"/>
</dbReference>
<reference evidence="1" key="1">
    <citation type="submission" date="2022-10" db="EMBL/GenBank/DDBJ databases">
        <authorList>
            <person name="Chen Y."/>
            <person name="Dougan E. K."/>
            <person name="Chan C."/>
            <person name="Rhodes N."/>
            <person name="Thang M."/>
        </authorList>
    </citation>
    <scope>NUCLEOTIDE SEQUENCE</scope>
</reference>
<dbReference type="EMBL" id="CAMXCT030001906">
    <property type="protein sequence ID" value="CAL4781391.1"/>
    <property type="molecule type" value="Genomic_DNA"/>
</dbReference>
<accession>A0A9P1CKZ5</accession>
<reference evidence="2" key="2">
    <citation type="submission" date="2024-04" db="EMBL/GenBank/DDBJ databases">
        <authorList>
            <person name="Chen Y."/>
            <person name="Shah S."/>
            <person name="Dougan E. K."/>
            <person name="Thang M."/>
            <person name="Chan C."/>
        </authorList>
    </citation>
    <scope>NUCLEOTIDE SEQUENCE [LARGE SCALE GENOMIC DNA]</scope>
</reference>
<dbReference type="Proteomes" id="UP001152797">
    <property type="component" value="Unassembled WGS sequence"/>
</dbReference>
<evidence type="ECO:0000313" key="1">
    <source>
        <dbReference type="EMBL" id="CAI3994079.1"/>
    </source>
</evidence>
<evidence type="ECO:0000313" key="3">
    <source>
        <dbReference type="EMBL" id="CAL4781391.1"/>
    </source>
</evidence>
<name>A0A9P1CKZ5_9DINO</name>
<organism evidence="1">
    <name type="scientific">Cladocopium goreaui</name>
    <dbReference type="NCBI Taxonomy" id="2562237"/>
    <lineage>
        <taxon>Eukaryota</taxon>
        <taxon>Sar</taxon>
        <taxon>Alveolata</taxon>
        <taxon>Dinophyceae</taxon>
        <taxon>Suessiales</taxon>
        <taxon>Symbiodiniaceae</taxon>
        <taxon>Cladocopium</taxon>
    </lineage>
</organism>
<protein>
    <submittedName>
        <fullName evidence="3">CS domain-containing protein</fullName>
    </submittedName>
</protein>
<gene>
    <name evidence="1" type="ORF">C1SCF055_LOCUS20755</name>
</gene>
<keyword evidence="4" id="KW-1185">Reference proteome</keyword>
<dbReference type="EMBL" id="CAMXCT010001906">
    <property type="protein sequence ID" value="CAI3994079.1"/>
    <property type="molecule type" value="Genomic_DNA"/>
</dbReference>
<sequence length="778" mass="87727">MAMFSLEQDEELLVDSEDLTSCYNLFALPQAWVSFMAFGKAVDSSVFGLAPGEPMYPAMAVIPMGWLSSVLLTQAIVRHLVFDLSGVPRDTEVRKTAEFPAGDRVSVISKSFHELRKVSRGCRAVLEGQMSEYHQAFKATCDRLGLPLNEGKRVVAATEGAPLMSLLEVVFNDIVLAQAGPLALSAATRDEITAVLALIPLMSMNLRTALTVTDASPTGGGAATSQEFKQEPQRVAQDGSSCFQCGGEFEEDGRFPCPPDCGVALCSLECIWRHREGPCKRKDHPCPRFGERFAGSARLSKEVARAGIEVQEPFDLTWNHDYFSLAGKATLKRLESDEQLRAEHWAPECNLFSRDMKARLRRSNTIAIKALKRGAECQHQGISHTVEHPWHSWMWEMQPAKQLEQDSHTYACSSACCFGGAREKWTGVLANSQTVALAIHQPECPGHDRLRSYEVEERPDGSLYYPTEEEAAYPTRWCYCYAQGLQEDFSQQGYFEEAYHHGCLAWLEAELAQSTPRLQECDLKSRASQALFAVEEDMKRGMEKDHLAVMARREHINYLEMRAFMAMLRRRVRREQLRATRYVHIVDSAVTRGAVAKGRSSSKRINALLRRICAMCLASDTYPLVAWTISRWNFADLACRKEIPSPPLGQRSINVVLPFSKTSQGNPQVLRVDDPVAVALVRRWANGRVAKIYIDDGALTLAEMRWTHRQKRFWWHRSKTIFWSGPMGVYEMKVIGGGESVIEQIQEMHIVCADRDEEPDKIFVWNHLRAEVDELRLL</sequence>
<evidence type="ECO:0000313" key="2">
    <source>
        <dbReference type="EMBL" id="CAL1147454.1"/>
    </source>
</evidence>
<dbReference type="AlphaFoldDB" id="A0A9P1CKZ5"/>
<comment type="caution">
    <text evidence="1">The sequence shown here is derived from an EMBL/GenBank/DDBJ whole genome shotgun (WGS) entry which is preliminary data.</text>
</comment>
<evidence type="ECO:0000313" key="4">
    <source>
        <dbReference type="Proteomes" id="UP001152797"/>
    </source>
</evidence>
<proteinExistence type="predicted"/>
<dbReference type="CDD" id="cd23020">
    <property type="entry name" value="zf-HIT"/>
    <property type="match status" value="1"/>
</dbReference>